<protein>
    <submittedName>
        <fullName evidence="5">ArsR family transcriptional regulator</fullName>
    </submittedName>
</protein>
<keyword evidence="3" id="KW-0804">Transcription</keyword>
<evidence type="ECO:0000313" key="6">
    <source>
        <dbReference type="Proteomes" id="UP000030466"/>
    </source>
</evidence>
<dbReference type="SMART" id="SM00418">
    <property type="entry name" value="HTH_ARSR"/>
    <property type="match status" value="1"/>
</dbReference>
<evidence type="ECO:0000256" key="3">
    <source>
        <dbReference type="ARBA" id="ARBA00023163"/>
    </source>
</evidence>
<dbReference type="PRINTS" id="PR00778">
    <property type="entry name" value="HTHARSR"/>
</dbReference>
<feature type="domain" description="HTH arsR-type" evidence="4">
    <location>
        <begin position="36"/>
        <end position="128"/>
    </location>
</feature>
<evidence type="ECO:0000259" key="4">
    <source>
        <dbReference type="PROSITE" id="PS50987"/>
    </source>
</evidence>
<dbReference type="NCBIfam" id="NF033788">
    <property type="entry name" value="HTH_metalloreg"/>
    <property type="match status" value="1"/>
</dbReference>
<dbReference type="EMBL" id="JSUH01000006">
    <property type="protein sequence ID" value="KHD97718.1"/>
    <property type="molecule type" value="Genomic_DNA"/>
</dbReference>
<dbReference type="RefSeq" id="WP_017832018.1">
    <property type="nucleotide sequence ID" value="NZ_JSUH01000006.1"/>
</dbReference>
<dbReference type="InterPro" id="IPR051081">
    <property type="entry name" value="HTH_MetalResp_TranReg"/>
</dbReference>
<dbReference type="GO" id="GO:0003700">
    <property type="term" value="F:DNA-binding transcription factor activity"/>
    <property type="evidence" value="ECO:0007669"/>
    <property type="project" value="InterPro"/>
</dbReference>
<evidence type="ECO:0000256" key="2">
    <source>
        <dbReference type="ARBA" id="ARBA00023125"/>
    </source>
</evidence>
<dbReference type="InterPro" id="IPR001845">
    <property type="entry name" value="HTH_ArsR_DNA-bd_dom"/>
</dbReference>
<dbReference type="InterPro" id="IPR036390">
    <property type="entry name" value="WH_DNA-bd_sf"/>
</dbReference>
<dbReference type="InterPro" id="IPR011991">
    <property type="entry name" value="ArsR-like_HTH"/>
</dbReference>
<organism evidence="5 6">
    <name type="scientific">Kocuria rosea subsp. polaris</name>
    <dbReference type="NCBI Taxonomy" id="136273"/>
    <lineage>
        <taxon>Bacteria</taxon>
        <taxon>Bacillati</taxon>
        <taxon>Actinomycetota</taxon>
        <taxon>Actinomycetes</taxon>
        <taxon>Micrococcales</taxon>
        <taxon>Micrococcaceae</taxon>
        <taxon>Kocuria</taxon>
    </lineage>
</organism>
<evidence type="ECO:0000313" key="5">
    <source>
        <dbReference type="EMBL" id="KHD97718.1"/>
    </source>
</evidence>
<sequence>MTPAPDLDSTADAGTADRCAPGAPATECCSLSGGPMGHDDARRVAGLLKALADPTRLRLLSHVAAQGCDTVCVCSLTDDLGISQPTVSHHMKKLVEAGLLTREQRGKWAHYSVVPGAFAELRAFLDLR</sequence>
<dbReference type="Proteomes" id="UP000030466">
    <property type="component" value="Unassembled WGS sequence"/>
</dbReference>
<dbReference type="AlphaFoldDB" id="A0A0A6VTZ1"/>
<gene>
    <name evidence="5" type="ORF">GY22_08455</name>
</gene>
<dbReference type="PANTHER" id="PTHR33154">
    <property type="entry name" value="TRANSCRIPTIONAL REGULATOR, ARSR FAMILY"/>
    <property type="match status" value="1"/>
</dbReference>
<evidence type="ECO:0000256" key="1">
    <source>
        <dbReference type="ARBA" id="ARBA00023015"/>
    </source>
</evidence>
<comment type="caution">
    <text evidence="5">The sequence shown here is derived from an EMBL/GenBank/DDBJ whole genome shotgun (WGS) entry which is preliminary data.</text>
</comment>
<dbReference type="PANTHER" id="PTHR33154:SF18">
    <property type="entry name" value="ARSENICAL RESISTANCE OPERON REPRESSOR"/>
    <property type="match status" value="1"/>
</dbReference>
<keyword evidence="1" id="KW-0805">Transcription regulation</keyword>
<keyword evidence="2" id="KW-0238">DNA-binding</keyword>
<dbReference type="PROSITE" id="PS50987">
    <property type="entry name" value="HTH_ARSR_2"/>
    <property type="match status" value="1"/>
</dbReference>
<dbReference type="OrthoDB" id="9798835at2"/>
<dbReference type="InterPro" id="IPR036388">
    <property type="entry name" value="WH-like_DNA-bd_sf"/>
</dbReference>
<accession>A0A0A6VTZ1</accession>
<keyword evidence="6" id="KW-1185">Reference proteome</keyword>
<dbReference type="Pfam" id="PF01022">
    <property type="entry name" value="HTH_5"/>
    <property type="match status" value="1"/>
</dbReference>
<dbReference type="SUPFAM" id="SSF46785">
    <property type="entry name" value="Winged helix' DNA-binding domain"/>
    <property type="match status" value="1"/>
</dbReference>
<dbReference type="GO" id="GO:0003677">
    <property type="term" value="F:DNA binding"/>
    <property type="evidence" value="ECO:0007669"/>
    <property type="project" value="UniProtKB-KW"/>
</dbReference>
<dbReference type="CDD" id="cd00090">
    <property type="entry name" value="HTH_ARSR"/>
    <property type="match status" value="1"/>
</dbReference>
<name>A0A0A6VTZ1_KOCRO</name>
<proteinExistence type="predicted"/>
<reference evidence="5 6" key="1">
    <citation type="journal article" date="2003" name="Int. J. Syst. Evol. Microbiol.">
        <title>Kocuria polaris sp. nov., an orange-pigmented psychrophilic bacterium isolated from an Antarctic cyanobacterial mat sample.</title>
        <authorList>
            <person name="Reddy G.S."/>
            <person name="Prakash J.S."/>
            <person name="Prabahar V."/>
            <person name="Matsumoto G.I."/>
            <person name="Stackebrandt E."/>
            <person name="Shivaji S."/>
        </authorList>
    </citation>
    <scope>NUCLEOTIDE SEQUENCE [LARGE SCALE GENOMIC DNA]</scope>
    <source>
        <strain evidence="5 6">CMS 76or</strain>
    </source>
</reference>
<dbReference type="Gene3D" id="1.10.10.10">
    <property type="entry name" value="Winged helix-like DNA-binding domain superfamily/Winged helix DNA-binding domain"/>
    <property type="match status" value="1"/>
</dbReference>